<keyword evidence="2" id="KW-1185">Reference proteome</keyword>
<comment type="caution">
    <text evidence="1">The sequence shown here is derived from an EMBL/GenBank/DDBJ whole genome shotgun (WGS) entry which is preliminary data.</text>
</comment>
<protein>
    <submittedName>
        <fullName evidence="1">Uncharacterized protein</fullName>
    </submittedName>
</protein>
<proteinExistence type="predicted"/>
<sequence>MASESQPQQQSWAAWILDAYSHTAMASHDDLSDDSTHDSMSPSSSETSPTYSPTCPQHGDYYRTGRGGAGNMWQQSAPLRRPDPEAQGPSSMLERRKLAVDIEHIDTSAAIRAAQSRNAPQYIRVGRSLQYVQSNEPQQSPVVSSSKLPKSPVSASTPIAHSGRGGAGNWGASAAAAEQAKLAKEKQEQAEAERRRQDAEQHVVAMLQPPSQAYTGSRRRSALPEDLECL</sequence>
<gene>
    <name evidence="1" type="ORF">H2198_009524</name>
</gene>
<dbReference type="EMBL" id="JAPDRQ010000275">
    <property type="protein sequence ID" value="KAJ9651192.1"/>
    <property type="molecule type" value="Genomic_DNA"/>
</dbReference>
<evidence type="ECO:0000313" key="1">
    <source>
        <dbReference type="EMBL" id="KAJ9651192.1"/>
    </source>
</evidence>
<reference evidence="1" key="1">
    <citation type="submission" date="2022-10" db="EMBL/GenBank/DDBJ databases">
        <title>Culturing micro-colonial fungi from biological soil crusts in the Mojave desert and describing Neophaeococcomyces mojavensis, and introducing the new genera and species Taxawa tesnikishii.</title>
        <authorList>
            <person name="Kurbessoian T."/>
            <person name="Stajich J.E."/>
        </authorList>
    </citation>
    <scope>NUCLEOTIDE SEQUENCE</scope>
    <source>
        <strain evidence="1">JES_112</strain>
    </source>
</reference>
<accession>A0ACC2ZU79</accession>
<name>A0ACC2ZU79_9EURO</name>
<evidence type="ECO:0000313" key="2">
    <source>
        <dbReference type="Proteomes" id="UP001172386"/>
    </source>
</evidence>
<dbReference type="Proteomes" id="UP001172386">
    <property type="component" value="Unassembled WGS sequence"/>
</dbReference>
<organism evidence="1 2">
    <name type="scientific">Neophaeococcomyces mojaviensis</name>
    <dbReference type="NCBI Taxonomy" id="3383035"/>
    <lineage>
        <taxon>Eukaryota</taxon>
        <taxon>Fungi</taxon>
        <taxon>Dikarya</taxon>
        <taxon>Ascomycota</taxon>
        <taxon>Pezizomycotina</taxon>
        <taxon>Eurotiomycetes</taxon>
        <taxon>Chaetothyriomycetidae</taxon>
        <taxon>Chaetothyriales</taxon>
        <taxon>Chaetothyriales incertae sedis</taxon>
        <taxon>Neophaeococcomyces</taxon>
    </lineage>
</organism>